<organism evidence="1">
    <name type="scientific">Tanacetum cinerariifolium</name>
    <name type="common">Dalmatian daisy</name>
    <name type="synonym">Chrysanthemum cinerariifolium</name>
    <dbReference type="NCBI Taxonomy" id="118510"/>
    <lineage>
        <taxon>Eukaryota</taxon>
        <taxon>Viridiplantae</taxon>
        <taxon>Streptophyta</taxon>
        <taxon>Embryophyta</taxon>
        <taxon>Tracheophyta</taxon>
        <taxon>Spermatophyta</taxon>
        <taxon>Magnoliopsida</taxon>
        <taxon>eudicotyledons</taxon>
        <taxon>Gunneridae</taxon>
        <taxon>Pentapetalae</taxon>
        <taxon>asterids</taxon>
        <taxon>campanulids</taxon>
        <taxon>Asterales</taxon>
        <taxon>Asteraceae</taxon>
        <taxon>Asteroideae</taxon>
        <taxon>Anthemideae</taxon>
        <taxon>Anthemidinae</taxon>
        <taxon>Tanacetum</taxon>
    </lineage>
</organism>
<comment type="caution">
    <text evidence="1">The sequence shown here is derived from an EMBL/GenBank/DDBJ whole genome shotgun (WGS) entry which is preliminary data.</text>
</comment>
<reference evidence="1" key="1">
    <citation type="journal article" date="2019" name="Sci. Rep.">
        <title>Draft genome of Tanacetum cinerariifolium, the natural source of mosquito coil.</title>
        <authorList>
            <person name="Yamashiro T."/>
            <person name="Shiraishi A."/>
            <person name="Satake H."/>
            <person name="Nakayama K."/>
        </authorList>
    </citation>
    <scope>NUCLEOTIDE SEQUENCE</scope>
</reference>
<proteinExistence type="predicted"/>
<dbReference type="AlphaFoldDB" id="A0A699KRS3"/>
<gene>
    <name evidence="1" type="ORF">Tci_679777</name>
</gene>
<protein>
    <submittedName>
        <fullName evidence="1">Uncharacterized protein</fullName>
    </submittedName>
</protein>
<sequence length="92" mass="10196">MDAPTIPVSADSSEGNFKDVIDIGLDVDHPVPVATDASPAEEMSTLRFRMGIAKAENASLHGKIRTMEAIETITRSQERRTRKEMERQLDLV</sequence>
<evidence type="ECO:0000313" key="1">
    <source>
        <dbReference type="EMBL" id="GFB07806.1"/>
    </source>
</evidence>
<accession>A0A699KRS3</accession>
<name>A0A699KRS3_TANCI</name>
<dbReference type="EMBL" id="BKCJ010547244">
    <property type="protein sequence ID" value="GFB07806.1"/>
    <property type="molecule type" value="Genomic_DNA"/>
</dbReference>